<gene>
    <name evidence="1" type="ORF">EGT51_07430</name>
</gene>
<proteinExistence type="predicted"/>
<dbReference type="Proteomes" id="UP000297348">
    <property type="component" value="Unassembled WGS sequence"/>
</dbReference>
<sequence length="67" mass="7572">MIRLQLGLKEPGKTSQARSRHLDAAEAYANRQPVSLRTDHQTIQAPDHSVICLNARRLIALWPTSLR</sequence>
<dbReference type="EMBL" id="RKLX01000010">
    <property type="protein sequence ID" value="TGD18710.1"/>
    <property type="molecule type" value="Genomic_DNA"/>
</dbReference>
<protein>
    <submittedName>
        <fullName evidence="1">Uncharacterized protein</fullName>
    </submittedName>
</protein>
<organism evidence="1 2">
    <name type="scientific">Levilactobacillus suantsaiihabitans</name>
    <dbReference type="NCBI Taxonomy" id="2487722"/>
    <lineage>
        <taxon>Bacteria</taxon>
        <taxon>Bacillati</taxon>
        <taxon>Bacillota</taxon>
        <taxon>Bacilli</taxon>
        <taxon>Lactobacillales</taxon>
        <taxon>Lactobacillaceae</taxon>
        <taxon>Levilactobacillus</taxon>
    </lineage>
</organism>
<accession>A0A4Z0J7S5</accession>
<evidence type="ECO:0000313" key="2">
    <source>
        <dbReference type="Proteomes" id="UP000297348"/>
    </source>
</evidence>
<dbReference type="AlphaFoldDB" id="A0A4Z0J7S5"/>
<comment type="caution">
    <text evidence="1">The sequence shown here is derived from an EMBL/GenBank/DDBJ whole genome shotgun (WGS) entry which is preliminary data.</text>
</comment>
<name>A0A4Z0J7S5_9LACO</name>
<keyword evidence="2" id="KW-1185">Reference proteome</keyword>
<evidence type="ECO:0000313" key="1">
    <source>
        <dbReference type="EMBL" id="TGD18710.1"/>
    </source>
</evidence>
<reference evidence="1 2" key="1">
    <citation type="submission" date="2018-10" db="EMBL/GenBank/DDBJ databases">
        <title>Lactobacillus sp. R7 and Lactobacillus sp. R19 isolated from fermented mustard green product of Taiwan.</title>
        <authorList>
            <person name="Lin S.-T."/>
        </authorList>
    </citation>
    <scope>NUCLEOTIDE SEQUENCE [LARGE SCALE GENOMIC DNA]</scope>
    <source>
        <strain evidence="1 2">BCRC 81129</strain>
    </source>
</reference>